<accession>A0A2S8A4J0</accession>
<organism evidence="1 2">
    <name type="scientific">Apibacter adventoris</name>
    <dbReference type="NCBI Taxonomy" id="1679466"/>
    <lineage>
        <taxon>Bacteria</taxon>
        <taxon>Pseudomonadati</taxon>
        <taxon>Bacteroidota</taxon>
        <taxon>Flavobacteriia</taxon>
        <taxon>Flavobacteriales</taxon>
        <taxon>Weeksellaceae</taxon>
        <taxon>Apibacter</taxon>
    </lineage>
</organism>
<dbReference type="RefSeq" id="WP_105247842.1">
    <property type="nucleotide sequence ID" value="NZ_PSZM01000047.1"/>
</dbReference>
<comment type="caution">
    <text evidence="1">The sequence shown here is derived from an EMBL/GenBank/DDBJ whole genome shotgun (WGS) entry which is preliminary data.</text>
</comment>
<sequence length="135" mass="14965">MEDYVIAQDPNVSEIYLYRNMTSTGGLLTLGEGANKLGIRSKEVEGKMGIDYVYPSSLQGLSTTLGIGNVIPQVPFSNLPKTTLFRINIKSLPACSLLPVLINGNYSIIIPAYWMNVQEFDIRIKSTAPLWKLVR</sequence>
<reference evidence="1 2" key="1">
    <citation type="submission" date="2018-02" db="EMBL/GenBank/DDBJ databases">
        <title>Genome sequences of Apibacter spp., gut symbionts of Asian honey bees.</title>
        <authorList>
            <person name="Kwong W.K."/>
            <person name="Steele M.I."/>
            <person name="Moran N.A."/>
        </authorList>
    </citation>
    <scope>NUCLEOTIDE SEQUENCE [LARGE SCALE GENOMIC DNA]</scope>
    <source>
        <strain evidence="2">wkB301</strain>
    </source>
</reference>
<dbReference type="Proteomes" id="UP000238042">
    <property type="component" value="Unassembled WGS sequence"/>
</dbReference>
<name>A0A2S8A4J0_9FLAO</name>
<dbReference type="AlphaFoldDB" id="A0A2S8A4J0"/>
<gene>
    <name evidence="1" type="ORF">C4S77_12525</name>
</gene>
<keyword evidence="2" id="KW-1185">Reference proteome</keyword>
<evidence type="ECO:0000313" key="2">
    <source>
        <dbReference type="Proteomes" id="UP000238042"/>
    </source>
</evidence>
<dbReference type="EMBL" id="PSZM01000047">
    <property type="protein sequence ID" value="PQL89460.1"/>
    <property type="molecule type" value="Genomic_DNA"/>
</dbReference>
<evidence type="ECO:0000313" key="1">
    <source>
        <dbReference type="EMBL" id="PQL89460.1"/>
    </source>
</evidence>
<protein>
    <submittedName>
        <fullName evidence="1">Uncharacterized protein</fullName>
    </submittedName>
</protein>
<proteinExistence type="predicted"/>